<dbReference type="Proteomes" id="UP000499080">
    <property type="component" value="Unassembled WGS sequence"/>
</dbReference>
<keyword evidence="2" id="KW-1185">Reference proteome</keyword>
<dbReference type="AlphaFoldDB" id="A0A4Y2LBW9"/>
<proteinExistence type="predicted"/>
<name>A0A4Y2LBW9_ARAVE</name>
<evidence type="ECO:0000313" key="1">
    <source>
        <dbReference type="EMBL" id="GBN12135.1"/>
    </source>
</evidence>
<organism evidence="1 2">
    <name type="scientific">Araneus ventricosus</name>
    <name type="common">Orbweaver spider</name>
    <name type="synonym">Epeira ventricosa</name>
    <dbReference type="NCBI Taxonomy" id="182803"/>
    <lineage>
        <taxon>Eukaryota</taxon>
        <taxon>Metazoa</taxon>
        <taxon>Ecdysozoa</taxon>
        <taxon>Arthropoda</taxon>
        <taxon>Chelicerata</taxon>
        <taxon>Arachnida</taxon>
        <taxon>Araneae</taxon>
        <taxon>Araneomorphae</taxon>
        <taxon>Entelegynae</taxon>
        <taxon>Araneoidea</taxon>
        <taxon>Araneidae</taxon>
        <taxon>Araneus</taxon>
    </lineage>
</organism>
<accession>A0A4Y2LBW9</accession>
<reference evidence="1 2" key="1">
    <citation type="journal article" date="2019" name="Sci. Rep.">
        <title>Orb-weaving spider Araneus ventricosus genome elucidates the spidroin gene catalogue.</title>
        <authorList>
            <person name="Kono N."/>
            <person name="Nakamura H."/>
            <person name="Ohtoshi R."/>
            <person name="Moran D.A.P."/>
            <person name="Shinohara A."/>
            <person name="Yoshida Y."/>
            <person name="Fujiwara M."/>
            <person name="Mori M."/>
            <person name="Tomita M."/>
            <person name="Arakawa K."/>
        </authorList>
    </citation>
    <scope>NUCLEOTIDE SEQUENCE [LARGE SCALE GENOMIC DNA]</scope>
</reference>
<comment type="caution">
    <text evidence="1">The sequence shown here is derived from an EMBL/GenBank/DDBJ whole genome shotgun (WGS) entry which is preliminary data.</text>
</comment>
<sequence length="483" mass="57763">MERLNNNVLPLKDIAVRRMVAVLFKESDILASVRNFHCKSIIFLGYENLKVWQEAVEDKLSDKISKIGLPAPLTKLLIDTSKPMGRQIPGWKTFHEEYLFDSLEEGIPFDVPILESLCWTAAGELDYRKTAEELIRSDFMDIVKRYQLASLYCLEDYIRLFWEELPEEKKMYFYDQKRHFQIGKQPLQFWWPYIIRGEQSRQEFLTRFYRIQGITFHQYAFQYSAVRRNKAAAVYFFQKLTQEEKEASLMSTTEDLVDWRSFTHSAFPKEKVSEMLCYLLSVMTPDQQMQLFEKWPYRVLGCFLRWPLQDHFSEIADIILNFFPASYYNTFLKDMYECFKNSGYYFQKLFPEFFLRIPFEFRKSFVDRQREPFSYFAHILMLEDKEALATTLRCVDDATRAGIVFSDFALDYFRSSIPRGRWDVVAVFLREARLSKDDRERLKEMNIQTRRWTRFFQFLDETDAPNMRCSGDETPTAAKMKKT</sequence>
<protein>
    <submittedName>
        <fullName evidence="1">Uncharacterized protein</fullName>
    </submittedName>
</protein>
<dbReference type="EMBL" id="BGPR01005651">
    <property type="protein sequence ID" value="GBN12135.1"/>
    <property type="molecule type" value="Genomic_DNA"/>
</dbReference>
<evidence type="ECO:0000313" key="2">
    <source>
        <dbReference type="Proteomes" id="UP000499080"/>
    </source>
</evidence>
<gene>
    <name evidence="1" type="ORF">AVEN_4131_1</name>
</gene>